<keyword evidence="8" id="KW-1185">Reference proteome</keyword>
<dbReference type="InterPro" id="IPR036259">
    <property type="entry name" value="MFS_trans_sf"/>
</dbReference>
<keyword evidence="3 6" id="KW-0812">Transmembrane</keyword>
<sequence>MATASLTLAVPGVCIRRWFSWHEPNTTKEEKWLIFKLDFFILLYTCLTSFVKYLVLINTSHCSAVVNAGGNELNWFTTFFNIGIIIGAPFFTAGLTVIHPRYWLPTCTLIWSLLVLFMYKAESVNTIYILRFFAGFFESGAMPGAFYIIGSWYRLSEIYRRSTIFMFSSAGGQMFSGYIQSGLYRNMNNRLGLAAWRWVFIFDCLIGIPIAVFGLLCCPDEPKSPRMWWMTENERQMSIERLADEHRDAIRATWDLHSVKRVLSSWQLYSFCIAWGAMECTGGVNLQRWMALYLKSLNANGYHKYSIEDINNLPTVELAWMLLSALVVDRTHNPSLGLFGLGVVQLFSYIVFLVWSSNNSLMMAAYYLCSAYGAMGPLISAWLNSSCGGDKQLRALTTSLMMSLGYAVGTVSQQFMFPTSEAPRFQRTHGYAFGVAWVIVLILWLCIVLPLIERHFNRPCLAATKPLHGRVGEYQKIRRSFSKYYAIILLI</sequence>
<keyword evidence="2" id="KW-0813">Transport</keyword>
<dbReference type="GO" id="GO:0022857">
    <property type="term" value="F:transmembrane transporter activity"/>
    <property type="evidence" value="ECO:0007669"/>
    <property type="project" value="InterPro"/>
</dbReference>
<dbReference type="PANTHER" id="PTHR43791:SF39">
    <property type="entry name" value="TRANSPORTER LIZ1_SEO1, PUTATIVE (AFU_ORTHOLOGUE AFUA_3G00980)-RELATED"/>
    <property type="match status" value="1"/>
</dbReference>
<comment type="subcellular location">
    <subcellularLocation>
        <location evidence="1">Membrane</location>
        <topology evidence="1">Multi-pass membrane protein</topology>
    </subcellularLocation>
</comment>
<dbReference type="OrthoDB" id="3639251at2759"/>
<dbReference type="EMBL" id="ML743558">
    <property type="protein sequence ID" value="KAE8141391.1"/>
    <property type="molecule type" value="Genomic_DNA"/>
</dbReference>
<feature type="transmembrane region" description="Helical" evidence="6">
    <location>
        <begin position="127"/>
        <end position="150"/>
    </location>
</feature>
<dbReference type="GO" id="GO:0016020">
    <property type="term" value="C:membrane"/>
    <property type="evidence" value="ECO:0007669"/>
    <property type="project" value="UniProtKB-SubCell"/>
</dbReference>
<feature type="transmembrane region" description="Helical" evidence="6">
    <location>
        <begin position="37"/>
        <end position="55"/>
    </location>
</feature>
<dbReference type="GeneID" id="43647244"/>
<feature type="transmembrane region" description="Helical" evidence="6">
    <location>
        <begin position="336"/>
        <end position="355"/>
    </location>
</feature>
<feature type="transmembrane region" description="Helical" evidence="6">
    <location>
        <begin position="102"/>
        <end position="121"/>
    </location>
</feature>
<evidence type="ECO:0000256" key="5">
    <source>
        <dbReference type="ARBA" id="ARBA00023136"/>
    </source>
</evidence>
<dbReference type="Gene3D" id="1.20.1250.20">
    <property type="entry name" value="MFS general substrate transporter like domains"/>
    <property type="match status" value="1"/>
</dbReference>
<evidence type="ECO:0000256" key="3">
    <source>
        <dbReference type="ARBA" id="ARBA00022692"/>
    </source>
</evidence>
<dbReference type="PANTHER" id="PTHR43791">
    <property type="entry name" value="PERMEASE-RELATED"/>
    <property type="match status" value="1"/>
</dbReference>
<evidence type="ECO:0000256" key="2">
    <source>
        <dbReference type="ARBA" id="ARBA00022448"/>
    </source>
</evidence>
<feature type="transmembrane region" description="Helical" evidence="6">
    <location>
        <begin position="162"/>
        <end position="183"/>
    </location>
</feature>
<dbReference type="Pfam" id="PF07690">
    <property type="entry name" value="MFS_1"/>
    <property type="match status" value="1"/>
</dbReference>
<dbReference type="SUPFAM" id="SSF103473">
    <property type="entry name" value="MFS general substrate transporter"/>
    <property type="match status" value="1"/>
</dbReference>
<proteinExistence type="predicted"/>
<feature type="transmembrane region" description="Helical" evidence="6">
    <location>
        <begin position="195"/>
        <end position="218"/>
    </location>
</feature>
<feature type="transmembrane region" description="Helical" evidence="6">
    <location>
        <begin position="429"/>
        <end position="452"/>
    </location>
</feature>
<feature type="transmembrane region" description="Helical" evidence="6">
    <location>
        <begin position="395"/>
        <end position="417"/>
    </location>
</feature>
<evidence type="ECO:0000313" key="8">
    <source>
        <dbReference type="Proteomes" id="UP000325672"/>
    </source>
</evidence>
<accession>A0A5N6T5C5</accession>
<protein>
    <submittedName>
        <fullName evidence="7">Major facilitator superfamily domain-containing protein</fullName>
    </submittedName>
</protein>
<reference evidence="7 8" key="1">
    <citation type="submission" date="2019-04" db="EMBL/GenBank/DDBJ databases">
        <title>Friends and foes A comparative genomics study of 23 Aspergillus species from section Flavi.</title>
        <authorList>
            <consortium name="DOE Joint Genome Institute"/>
            <person name="Kjaerbolling I."/>
            <person name="Vesth T."/>
            <person name="Frisvad J.C."/>
            <person name="Nybo J.L."/>
            <person name="Theobald S."/>
            <person name="Kildgaard S."/>
            <person name="Isbrandt T."/>
            <person name="Kuo A."/>
            <person name="Sato A."/>
            <person name="Lyhne E.K."/>
            <person name="Kogle M.E."/>
            <person name="Wiebenga A."/>
            <person name="Kun R.S."/>
            <person name="Lubbers R.J."/>
            <person name="Makela M.R."/>
            <person name="Barry K."/>
            <person name="Chovatia M."/>
            <person name="Clum A."/>
            <person name="Daum C."/>
            <person name="Haridas S."/>
            <person name="He G."/>
            <person name="LaButti K."/>
            <person name="Lipzen A."/>
            <person name="Mondo S."/>
            <person name="Riley R."/>
            <person name="Salamov A."/>
            <person name="Simmons B.A."/>
            <person name="Magnuson J.K."/>
            <person name="Henrissat B."/>
            <person name="Mortensen U.H."/>
            <person name="Larsen T.O."/>
            <person name="Devries R.P."/>
            <person name="Grigoriev I.V."/>
            <person name="Machida M."/>
            <person name="Baker S.E."/>
            <person name="Andersen M.R."/>
        </authorList>
    </citation>
    <scope>NUCLEOTIDE SEQUENCE [LARGE SCALE GENOMIC DNA]</scope>
    <source>
        <strain evidence="7 8">CBS 117625</strain>
    </source>
</reference>
<dbReference type="Proteomes" id="UP000325672">
    <property type="component" value="Unassembled WGS sequence"/>
</dbReference>
<feature type="transmembrane region" description="Helical" evidence="6">
    <location>
        <begin position="361"/>
        <end position="383"/>
    </location>
</feature>
<feature type="transmembrane region" description="Helical" evidence="6">
    <location>
        <begin position="75"/>
        <end position="95"/>
    </location>
</feature>
<dbReference type="InterPro" id="IPR011701">
    <property type="entry name" value="MFS"/>
</dbReference>
<gene>
    <name evidence="7" type="ORF">BDV38DRAFT_296899</name>
</gene>
<organism evidence="7 8">
    <name type="scientific">Aspergillus pseudotamarii</name>
    <dbReference type="NCBI Taxonomy" id="132259"/>
    <lineage>
        <taxon>Eukaryota</taxon>
        <taxon>Fungi</taxon>
        <taxon>Dikarya</taxon>
        <taxon>Ascomycota</taxon>
        <taxon>Pezizomycotina</taxon>
        <taxon>Eurotiomycetes</taxon>
        <taxon>Eurotiomycetidae</taxon>
        <taxon>Eurotiales</taxon>
        <taxon>Aspergillaceae</taxon>
        <taxon>Aspergillus</taxon>
        <taxon>Aspergillus subgen. Circumdati</taxon>
    </lineage>
</organism>
<dbReference type="RefSeq" id="XP_031917454.1">
    <property type="nucleotide sequence ID" value="XM_032063034.1"/>
</dbReference>
<evidence type="ECO:0000256" key="4">
    <source>
        <dbReference type="ARBA" id="ARBA00022989"/>
    </source>
</evidence>
<evidence type="ECO:0000313" key="7">
    <source>
        <dbReference type="EMBL" id="KAE8141391.1"/>
    </source>
</evidence>
<evidence type="ECO:0000256" key="6">
    <source>
        <dbReference type="SAM" id="Phobius"/>
    </source>
</evidence>
<dbReference type="AlphaFoldDB" id="A0A5N6T5C5"/>
<evidence type="ECO:0000256" key="1">
    <source>
        <dbReference type="ARBA" id="ARBA00004141"/>
    </source>
</evidence>
<keyword evidence="5 6" id="KW-0472">Membrane</keyword>
<keyword evidence="4 6" id="KW-1133">Transmembrane helix</keyword>
<name>A0A5N6T5C5_ASPPS</name>